<sequence>MIVAGAVCPAPPLLLPELAGQEDVGRELREVCVRAVTDLLAQRPDVVVVVTVEDPVRSPSLPQRVAEMLLSGALDAVAAADRPRVEHLVVPADADTSDIEKLAGPLLERTDDVAILVLAEGSARRTEKAPGHLDPRASAYDEVTRAALETPDPAALLAQDVELADALLAAGHRALVLLAAATQSAAPSPVGDLRWADDPFGVMYFVVVWSCAS</sequence>
<proteinExistence type="predicted"/>
<name>A0A5Q6RJT5_9ACTN</name>
<reference evidence="1 2" key="1">
    <citation type="submission" date="2019-09" db="EMBL/GenBank/DDBJ databases">
        <title>Mumia zhuanghuii sp. nov. isolated from the intestinal contents of plateau pika (Ochotona curzoniae) in the Qinghai-Tibet plateau of China.</title>
        <authorList>
            <person name="Tian Z."/>
        </authorList>
    </citation>
    <scope>NUCLEOTIDE SEQUENCE [LARGE SCALE GENOMIC DNA]</scope>
    <source>
        <strain evidence="2">350</strain>
    </source>
</reference>
<organism evidence="1 2">
    <name type="scientific">Mumia zhuanghuii</name>
    <dbReference type="NCBI Taxonomy" id="2585211"/>
    <lineage>
        <taxon>Bacteria</taxon>
        <taxon>Bacillati</taxon>
        <taxon>Actinomycetota</taxon>
        <taxon>Actinomycetes</taxon>
        <taxon>Propionibacteriales</taxon>
        <taxon>Nocardioidaceae</taxon>
        <taxon>Mumia</taxon>
    </lineage>
</organism>
<dbReference type="Gene3D" id="3.40.830.10">
    <property type="entry name" value="LigB-like"/>
    <property type="match status" value="1"/>
</dbReference>
<comment type="caution">
    <text evidence="1">The sequence shown here is derived from an EMBL/GenBank/DDBJ whole genome shotgun (WGS) entry which is preliminary data.</text>
</comment>
<dbReference type="OrthoDB" id="4543339at2"/>
<gene>
    <name evidence="1" type="ORF">FE697_021055</name>
</gene>
<protein>
    <submittedName>
        <fullName evidence="1">Uncharacterized protein</fullName>
    </submittedName>
</protein>
<dbReference type="EMBL" id="VDFQ02000007">
    <property type="protein sequence ID" value="KAA1418313.1"/>
    <property type="molecule type" value="Genomic_DNA"/>
</dbReference>
<dbReference type="Proteomes" id="UP000307768">
    <property type="component" value="Unassembled WGS sequence"/>
</dbReference>
<dbReference type="RefSeq" id="WP_149771602.1">
    <property type="nucleotide sequence ID" value="NZ_VDFQ02000007.1"/>
</dbReference>
<evidence type="ECO:0000313" key="1">
    <source>
        <dbReference type="EMBL" id="KAA1418313.1"/>
    </source>
</evidence>
<evidence type="ECO:0000313" key="2">
    <source>
        <dbReference type="Proteomes" id="UP000307768"/>
    </source>
</evidence>
<dbReference type="AlphaFoldDB" id="A0A5Q6RJT5"/>
<accession>A0A5Q6RJT5</accession>